<evidence type="ECO:0000313" key="2">
    <source>
        <dbReference type="Proteomes" id="UP000679126"/>
    </source>
</evidence>
<dbReference type="RefSeq" id="WP_209145377.1">
    <property type="nucleotide sequence ID" value="NZ_JAGHKP010000002.1"/>
</dbReference>
<reference evidence="2" key="1">
    <citation type="submission" date="2021-03" db="EMBL/GenBank/DDBJ databases">
        <title>Assistant Professor.</title>
        <authorList>
            <person name="Huq M.A."/>
        </authorList>
    </citation>
    <scope>NUCLEOTIDE SEQUENCE [LARGE SCALE GENOMIC DNA]</scope>
    <source>
        <strain evidence="2">MAH-28</strain>
    </source>
</reference>
<accession>A0ABS3YCI4</accession>
<proteinExistence type="predicted"/>
<sequence length="307" mass="32066">MNIRPYGWMPLLLLAITVIPSALRAQLKLGENPASINKSSILELESSSQGLLLSRVADTTLSTLAAAPDGTIVYYTPLNSILVRKEGYWRPMTDAVTGWLQGGNTLPALATFGTVNNLALPFVTNNLERMRITADGRVGIGTASPTTVMHIRTGQPDDSGLKLENLTASSAITPNAAALGIDGDGKVVKTNKVVYYSGGAGANGATGGSAAVEEVTKVWVADVPNTSSGEQTINFPANISFANVLSIQVTAKGGTDVGNAPIAVVTGNTNGSVTVRVMESADINTPQFALEPHTDTNTRLYIRVEGN</sequence>
<dbReference type="EMBL" id="JAGHKP010000002">
    <property type="protein sequence ID" value="MBO9152385.1"/>
    <property type="molecule type" value="Genomic_DNA"/>
</dbReference>
<protein>
    <submittedName>
        <fullName evidence="1">Uncharacterized protein</fullName>
    </submittedName>
</protein>
<evidence type="ECO:0000313" key="1">
    <source>
        <dbReference type="EMBL" id="MBO9152385.1"/>
    </source>
</evidence>
<dbReference type="Proteomes" id="UP000679126">
    <property type="component" value="Unassembled WGS sequence"/>
</dbReference>
<name>A0ABS3YCI4_9BACT</name>
<organism evidence="1 2">
    <name type="scientific">Chitinophaga chungangae</name>
    <dbReference type="NCBI Taxonomy" id="2821488"/>
    <lineage>
        <taxon>Bacteria</taxon>
        <taxon>Pseudomonadati</taxon>
        <taxon>Bacteroidota</taxon>
        <taxon>Chitinophagia</taxon>
        <taxon>Chitinophagales</taxon>
        <taxon>Chitinophagaceae</taxon>
        <taxon>Chitinophaga</taxon>
    </lineage>
</organism>
<keyword evidence="2" id="KW-1185">Reference proteome</keyword>
<gene>
    <name evidence="1" type="ORF">J7I43_09210</name>
</gene>
<comment type="caution">
    <text evidence="1">The sequence shown here is derived from an EMBL/GenBank/DDBJ whole genome shotgun (WGS) entry which is preliminary data.</text>
</comment>